<dbReference type="Proteomes" id="UP000095282">
    <property type="component" value="Unplaced"/>
</dbReference>
<reference evidence="2" key="1">
    <citation type="submission" date="2016-11" db="UniProtKB">
        <authorList>
            <consortium name="WormBaseParasite"/>
        </authorList>
    </citation>
    <scope>IDENTIFICATION</scope>
</reference>
<keyword evidence="1" id="KW-1185">Reference proteome</keyword>
<sequence>MSMIIRRYDIPISYRWYEIVIEVEKESGRRKIFLDSALKVEDQVYQLVAHILDIQEGTKILIKDFDDTFGYTVIVGEKTLDQHIQDHSLTHTTWEVTLPGAAKTKVVANKEPKEETVYFRGKKLPGIKRTKVLAAFCDLEWKYNEVEFKIEFRLERTWTETLVMDKTIVDHFQPRQG</sequence>
<evidence type="ECO:0000313" key="1">
    <source>
        <dbReference type="Proteomes" id="UP000095282"/>
    </source>
</evidence>
<dbReference type="InterPro" id="IPR010695">
    <property type="entry name" value="FAIM1"/>
</dbReference>
<protein>
    <submittedName>
        <fullName evidence="2">DUF4140 domain-containing protein</fullName>
    </submittedName>
</protein>
<dbReference type="Pfam" id="PF06905">
    <property type="entry name" value="FAIM1"/>
    <property type="match status" value="1"/>
</dbReference>
<dbReference type="AlphaFoldDB" id="A0A1I7V3U4"/>
<name>A0A1I7V3U4_9PELO</name>
<evidence type="ECO:0000313" key="2">
    <source>
        <dbReference type="WBParaSite" id="Csp11.Scaffold630.g22118.t1"/>
    </source>
</evidence>
<proteinExistence type="predicted"/>
<accession>A0A1I7V3U4</accession>
<organism evidence="1 2">
    <name type="scientific">Caenorhabditis tropicalis</name>
    <dbReference type="NCBI Taxonomy" id="1561998"/>
    <lineage>
        <taxon>Eukaryota</taxon>
        <taxon>Metazoa</taxon>
        <taxon>Ecdysozoa</taxon>
        <taxon>Nematoda</taxon>
        <taxon>Chromadorea</taxon>
        <taxon>Rhabditida</taxon>
        <taxon>Rhabditina</taxon>
        <taxon>Rhabditomorpha</taxon>
        <taxon>Rhabditoidea</taxon>
        <taxon>Rhabditidae</taxon>
        <taxon>Peloderinae</taxon>
        <taxon>Caenorhabditis</taxon>
    </lineage>
</organism>
<dbReference type="GO" id="GO:0043066">
    <property type="term" value="P:negative regulation of apoptotic process"/>
    <property type="evidence" value="ECO:0007669"/>
    <property type="project" value="InterPro"/>
</dbReference>
<dbReference type="WBParaSite" id="Csp11.Scaffold630.g22118.t1">
    <property type="protein sequence ID" value="Csp11.Scaffold630.g22118.t1"/>
    <property type="gene ID" value="Csp11.Scaffold630.g22118"/>
</dbReference>